<dbReference type="Pfam" id="PF05437">
    <property type="entry name" value="AzlD"/>
    <property type="match status" value="1"/>
</dbReference>
<evidence type="ECO:0000313" key="2">
    <source>
        <dbReference type="EMBL" id="MBK4716236.1"/>
    </source>
</evidence>
<feature type="transmembrane region" description="Helical" evidence="1">
    <location>
        <begin position="6"/>
        <end position="24"/>
    </location>
</feature>
<dbReference type="InterPro" id="IPR008407">
    <property type="entry name" value="Brnchd-chn_aa_trnsp_AzlD"/>
</dbReference>
<accession>A0A8K0XXD0</accession>
<keyword evidence="1" id="KW-0812">Transmembrane</keyword>
<dbReference type="EMBL" id="JAEPBH010000034">
    <property type="protein sequence ID" value="MBK4716236.1"/>
    <property type="molecule type" value="Genomic_DNA"/>
</dbReference>
<feature type="transmembrane region" description="Helical" evidence="1">
    <location>
        <begin position="36"/>
        <end position="55"/>
    </location>
</feature>
<keyword evidence="3" id="KW-1185">Reference proteome</keyword>
<dbReference type="RefSeq" id="WP_238714441.1">
    <property type="nucleotide sequence ID" value="NZ_JAEPBH010000034.1"/>
</dbReference>
<evidence type="ECO:0000256" key="1">
    <source>
        <dbReference type="SAM" id="Phobius"/>
    </source>
</evidence>
<evidence type="ECO:0000313" key="3">
    <source>
        <dbReference type="Proteomes" id="UP000659047"/>
    </source>
</evidence>
<feature type="transmembrane region" description="Helical" evidence="1">
    <location>
        <begin position="61"/>
        <end position="90"/>
    </location>
</feature>
<dbReference type="Proteomes" id="UP000659047">
    <property type="component" value="Unassembled WGS sequence"/>
</dbReference>
<reference evidence="2" key="1">
    <citation type="submission" date="2021-01" db="EMBL/GenBank/DDBJ databases">
        <title>Intestinitalea alba gen. nov., sp. nov., a novel genus of the family Enterobacteriaceae, isolated from the gut of the plastic-eating mealworm Tenebrio molitor L.</title>
        <authorList>
            <person name="Yang Y."/>
        </authorList>
    </citation>
    <scope>NUCLEOTIDE SEQUENCE</scope>
    <source>
        <strain evidence="2">BIT-L3</strain>
    </source>
</reference>
<proteinExistence type="predicted"/>
<organism evidence="2 3">
    <name type="scientific">Tenebrionibacter intestinalis</name>
    <dbReference type="NCBI Taxonomy" id="2799638"/>
    <lineage>
        <taxon>Bacteria</taxon>
        <taxon>Pseudomonadati</taxon>
        <taxon>Pseudomonadota</taxon>
        <taxon>Gammaproteobacteria</taxon>
        <taxon>Enterobacterales</taxon>
        <taxon>Enterobacteriaceae</taxon>
        <taxon>Tenebrionibacter/Tenebrionicola group</taxon>
        <taxon>Tenebrionibacter</taxon>
    </lineage>
</organism>
<dbReference type="AlphaFoldDB" id="A0A8K0XXD0"/>
<keyword evidence="1" id="KW-0472">Membrane</keyword>
<name>A0A8K0XXD0_9ENTR</name>
<keyword evidence="1" id="KW-1133">Transmembrane helix</keyword>
<sequence>MTILTIVLMAMTTWFTRVAGFMLLRERTLGPRVRAVMETAPGCVLITVIAPHFVTTNPADILGLAIALLAAMRFSLLPTVLISVIATAVLRALL</sequence>
<comment type="caution">
    <text evidence="2">The sequence shown here is derived from an EMBL/GenBank/DDBJ whole genome shotgun (WGS) entry which is preliminary data.</text>
</comment>
<gene>
    <name evidence="2" type="ORF">JJB97_13050</name>
</gene>
<protein>
    <submittedName>
        <fullName evidence="2">AzlD domain-containing protein</fullName>
    </submittedName>
</protein>